<proteinExistence type="predicted"/>
<reference evidence="2 3" key="1">
    <citation type="submission" date="2020-07" db="EMBL/GenBank/DDBJ databases">
        <title>Taxonomic revisions and descriptions of new bacterial species based on genomic comparisons in the high-G+C-content subgroup of the family Alcaligenaceae.</title>
        <authorList>
            <person name="Szabo A."/>
            <person name="Felfoldi T."/>
        </authorList>
    </citation>
    <scope>NUCLEOTIDE SEQUENCE [LARGE SCALE GENOMIC DNA]</scope>
    <source>
        <strain evidence="2 3">DSM 25667</strain>
    </source>
</reference>
<keyword evidence="1" id="KW-0732">Signal</keyword>
<organism evidence="2 3">
    <name type="scientific">Pollutimonas harenae</name>
    <dbReference type="NCBI Taxonomy" id="657015"/>
    <lineage>
        <taxon>Bacteria</taxon>
        <taxon>Pseudomonadati</taxon>
        <taxon>Pseudomonadota</taxon>
        <taxon>Betaproteobacteria</taxon>
        <taxon>Burkholderiales</taxon>
        <taxon>Alcaligenaceae</taxon>
        <taxon>Pollutimonas</taxon>
    </lineage>
</organism>
<protein>
    <submittedName>
        <fullName evidence="2">DUF4148 domain-containing protein</fullName>
    </submittedName>
</protein>
<dbReference type="EMBL" id="JACCEV010000001">
    <property type="protein sequence ID" value="NYT85276.1"/>
    <property type="molecule type" value="Genomic_DNA"/>
</dbReference>
<feature type="signal peptide" evidence="1">
    <location>
        <begin position="1"/>
        <end position="23"/>
    </location>
</feature>
<dbReference type="RefSeq" id="WP_130037078.1">
    <property type="nucleotide sequence ID" value="NZ_JACCEV010000001.1"/>
</dbReference>
<gene>
    <name evidence="2" type="ORF">H0A62_06635</name>
</gene>
<feature type="chain" id="PRO_5032637738" evidence="1">
    <location>
        <begin position="24"/>
        <end position="142"/>
    </location>
</feature>
<dbReference type="OrthoDB" id="8690325at2"/>
<name>A0A853GX03_9BURK</name>
<comment type="caution">
    <text evidence="2">The sequence shown here is derived from an EMBL/GenBank/DDBJ whole genome shotgun (WGS) entry which is preliminary data.</text>
</comment>
<sequence>MTRTHTCAVALAFTTMFAGQAMAATTDAPVTREQVKAELAEAIRTGNVSYGESGLKLNEQFPNNYITQQVVATKSREQVNAELAEAVRTGNVSSGESGLKLNEQFPQNYPAQHQMANKSREQVKAELAEAISTGKVYAYIEA</sequence>
<evidence type="ECO:0000256" key="1">
    <source>
        <dbReference type="SAM" id="SignalP"/>
    </source>
</evidence>
<dbReference type="AlphaFoldDB" id="A0A853GX03"/>
<accession>A0A853GX03</accession>
<dbReference type="Pfam" id="PF13663">
    <property type="entry name" value="DUF4148"/>
    <property type="match status" value="1"/>
</dbReference>
<dbReference type="InterPro" id="IPR025421">
    <property type="entry name" value="DUF4148"/>
</dbReference>
<evidence type="ECO:0000313" key="2">
    <source>
        <dbReference type="EMBL" id="NYT85276.1"/>
    </source>
</evidence>
<evidence type="ECO:0000313" key="3">
    <source>
        <dbReference type="Proteomes" id="UP000554144"/>
    </source>
</evidence>
<keyword evidence="3" id="KW-1185">Reference proteome</keyword>
<dbReference type="Proteomes" id="UP000554144">
    <property type="component" value="Unassembled WGS sequence"/>
</dbReference>